<dbReference type="Gene3D" id="3.30.200.20">
    <property type="entry name" value="Phosphorylase Kinase, domain 1"/>
    <property type="match status" value="1"/>
</dbReference>
<evidence type="ECO:0000313" key="9">
    <source>
        <dbReference type="Proteomes" id="UP001301958"/>
    </source>
</evidence>
<dbReference type="InterPro" id="IPR011009">
    <property type="entry name" value="Kinase-like_dom_sf"/>
</dbReference>
<name>A0AAN7H1D1_9PEZI</name>
<dbReference type="Proteomes" id="UP001301958">
    <property type="component" value="Unassembled WGS sequence"/>
</dbReference>
<keyword evidence="9" id="KW-1185">Reference proteome</keyword>
<feature type="region of interest" description="Disordered" evidence="6">
    <location>
        <begin position="56"/>
        <end position="79"/>
    </location>
</feature>
<protein>
    <recommendedName>
        <fullName evidence="1">cyclin-dependent kinase</fullName>
        <ecNumber evidence="1">2.7.11.22</ecNumber>
    </recommendedName>
</protein>
<dbReference type="GO" id="GO:0005524">
    <property type="term" value="F:ATP binding"/>
    <property type="evidence" value="ECO:0007669"/>
    <property type="project" value="UniProtKB-KW"/>
</dbReference>
<dbReference type="AlphaFoldDB" id="A0AAN7H1D1"/>
<dbReference type="PANTHER" id="PTHR24056:SF576">
    <property type="entry name" value="SERINE_THREONINE-PROTEIN KINASE CSK1"/>
    <property type="match status" value="1"/>
</dbReference>
<feature type="domain" description="Protein kinase" evidence="7">
    <location>
        <begin position="86"/>
        <end position="370"/>
    </location>
</feature>
<dbReference type="GO" id="GO:0005634">
    <property type="term" value="C:nucleus"/>
    <property type="evidence" value="ECO:0007669"/>
    <property type="project" value="TreeGrafter"/>
</dbReference>
<dbReference type="EC" id="2.7.11.22" evidence="1"/>
<reference evidence="8" key="1">
    <citation type="journal article" date="2023" name="Mol. Phylogenet. Evol.">
        <title>Genome-scale phylogeny and comparative genomics of the fungal order Sordariales.</title>
        <authorList>
            <person name="Hensen N."/>
            <person name="Bonometti L."/>
            <person name="Westerberg I."/>
            <person name="Brannstrom I.O."/>
            <person name="Guillou S."/>
            <person name="Cros-Aarteil S."/>
            <person name="Calhoun S."/>
            <person name="Haridas S."/>
            <person name="Kuo A."/>
            <person name="Mondo S."/>
            <person name="Pangilinan J."/>
            <person name="Riley R."/>
            <person name="LaButti K."/>
            <person name="Andreopoulos B."/>
            <person name="Lipzen A."/>
            <person name="Chen C."/>
            <person name="Yan M."/>
            <person name="Daum C."/>
            <person name="Ng V."/>
            <person name="Clum A."/>
            <person name="Steindorff A."/>
            <person name="Ohm R.A."/>
            <person name="Martin F."/>
            <person name="Silar P."/>
            <person name="Natvig D.O."/>
            <person name="Lalanne C."/>
            <person name="Gautier V."/>
            <person name="Ament-Velasquez S.L."/>
            <person name="Kruys A."/>
            <person name="Hutchinson M.I."/>
            <person name="Powell A.J."/>
            <person name="Barry K."/>
            <person name="Miller A.N."/>
            <person name="Grigoriev I.V."/>
            <person name="Debuchy R."/>
            <person name="Gladieux P."/>
            <person name="Hiltunen Thoren M."/>
            <person name="Johannesson H."/>
        </authorList>
    </citation>
    <scope>NUCLEOTIDE SEQUENCE</scope>
    <source>
        <strain evidence="8">CBS 990.96</strain>
    </source>
</reference>
<keyword evidence="3" id="KW-0067">ATP-binding</keyword>
<dbReference type="GO" id="GO:0004693">
    <property type="term" value="F:cyclin-dependent protein serine/threonine kinase activity"/>
    <property type="evidence" value="ECO:0007669"/>
    <property type="project" value="UniProtKB-EC"/>
</dbReference>
<keyword evidence="8" id="KW-0418">Kinase</keyword>
<dbReference type="GO" id="GO:0010389">
    <property type="term" value="P:regulation of G2/M transition of mitotic cell cycle"/>
    <property type="evidence" value="ECO:0007669"/>
    <property type="project" value="TreeGrafter"/>
</dbReference>
<evidence type="ECO:0000256" key="4">
    <source>
        <dbReference type="ARBA" id="ARBA00047811"/>
    </source>
</evidence>
<dbReference type="GO" id="GO:0007165">
    <property type="term" value="P:signal transduction"/>
    <property type="evidence" value="ECO:0007669"/>
    <property type="project" value="TreeGrafter"/>
</dbReference>
<comment type="caution">
    <text evidence="8">The sequence shown here is derived from an EMBL/GenBank/DDBJ whole genome shotgun (WGS) entry which is preliminary data.</text>
</comment>
<evidence type="ECO:0000259" key="7">
    <source>
        <dbReference type="PROSITE" id="PS50011"/>
    </source>
</evidence>
<evidence type="ECO:0000256" key="2">
    <source>
        <dbReference type="ARBA" id="ARBA00022741"/>
    </source>
</evidence>
<dbReference type="PANTHER" id="PTHR24056">
    <property type="entry name" value="CELL DIVISION PROTEIN KINASE"/>
    <property type="match status" value="1"/>
</dbReference>
<evidence type="ECO:0000256" key="1">
    <source>
        <dbReference type="ARBA" id="ARBA00012425"/>
    </source>
</evidence>
<sequence length="377" mass="42091">MADSNDWRSSVTASERYDNIQKIQKTSPDKNAFTIETTAYQNSTTKEEYLSAITIASSSSPPPPSQASPPFSPPSPSSPGIKIGTHLSCHYLTSGLTSSVYFTKTTTQTLALKVISHPPPLPHSPHREARILSSLTHPNIIPLLETFTDPFVLVFPYLPYTLSSLLPLTQSLLLPILTQLFSALNYIHSLSIIHRDIKPSSILISPDHHLYLSDFGISYHPTFSPTSEPPTQKYLDVGTGPYRAPETLFGNTSYSTEIDIWAAGCTLYETLTGGKELFTCPPTNEDGSQLGLILSIFKTLGTPTEEIWPEAKKFKTKPFEMYRVFEGKENWWEEGMEDQKWGELVKGCVRYESGKRLKAGEVLKILEGWKKEEEKGR</sequence>
<dbReference type="Pfam" id="PF00069">
    <property type="entry name" value="Pkinase"/>
    <property type="match status" value="1"/>
</dbReference>
<dbReference type="GO" id="GO:0000082">
    <property type="term" value="P:G1/S transition of mitotic cell cycle"/>
    <property type="evidence" value="ECO:0007669"/>
    <property type="project" value="TreeGrafter"/>
</dbReference>
<dbReference type="InterPro" id="IPR000719">
    <property type="entry name" value="Prot_kinase_dom"/>
</dbReference>
<evidence type="ECO:0000256" key="6">
    <source>
        <dbReference type="SAM" id="MobiDB-lite"/>
    </source>
</evidence>
<comment type="catalytic activity">
    <reaction evidence="4">
        <text>L-threonyl-[protein] + ATP = O-phospho-L-threonyl-[protein] + ADP + H(+)</text>
        <dbReference type="Rhea" id="RHEA:46608"/>
        <dbReference type="Rhea" id="RHEA-COMP:11060"/>
        <dbReference type="Rhea" id="RHEA-COMP:11605"/>
        <dbReference type="ChEBI" id="CHEBI:15378"/>
        <dbReference type="ChEBI" id="CHEBI:30013"/>
        <dbReference type="ChEBI" id="CHEBI:30616"/>
        <dbReference type="ChEBI" id="CHEBI:61977"/>
        <dbReference type="ChEBI" id="CHEBI:456216"/>
        <dbReference type="EC" id="2.7.11.22"/>
    </reaction>
</comment>
<organism evidence="8 9">
    <name type="scientific">Podospora fimiseda</name>
    <dbReference type="NCBI Taxonomy" id="252190"/>
    <lineage>
        <taxon>Eukaryota</taxon>
        <taxon>Fungi</taxon>
        <taxon>Dikarya</taxon>
        <taxon>Ascomycota</taxon>
        <taxon>Pezizomycotina</taxon>
        <taxon>Sordariomycetes</taxon>
        <taxon>Sordariomycetidae</taxon>
        <taxon>Sordariales</taxon>
        <taxon>Podosporaceae</taxon>
        <taxon>Podospora</taxon>
    </lineage>
</organism>
<dbReference type="EMBL" id="MU865345">
    <property type="protein sequence ID" value="KAK4226595.1"/>
    <property type="molecule type" value="Genomic_DNA"/>
</dbReference>
<dbReference type="GO" id="GO:0005737">
    <property type="term" value="C:cytoplasm"/>
    <property type="evidence" value="ECO:0007669"/>
    <property type="project" value="TreeGrafter"/>
</dbReference>
<gene>
    <name evidence="8" type="ORF">QBC38DRAFT_480170</name>
</gene>
<evidence type="ECO:0000313" key="8">
    <source>
        <dbReference type="EMBL" id="KAK4226595.1"/>
    </source>
</evidence>
<dbReference type="Gene3D" id="1.10.510.10">
    <property type="entry name" value="Transferase(Phosphotransferase) domain 1"/>
    <property type="match status" value="1"/>
</dbReference>
<reference evidence="8" key="2">
    <citation type="submission" date="2023-05" db="EMBL/GenBank/DDBJ databases">
        <authorList>
            <consortium name="Lawrence Berkeley National Laboratory"/>
            <person name="Steindorff A."/>
            <person name="Hensen N."/>
            <person name="Bonometti L."/>
            <person name="Westerberg I."/>
            <person name="Brannstrom I.O."/>
            <person name="Guillou S."/>
            <person name="Cros-Aarteil S."/>
            <person name="Calhoun S."/>
            <person name="Haridas S."/>
            <person name="Kuo A."/>
            <person name="Mondo S."/>
            <person name="Pangilinan J."/>
            <person name="Riley R."/>
            <person name="Labutti K."/>
            <person name="Andreopoulos B."/>
            <person name="Lipzen A."/>
            <person name="Chen C."/>
            <person name="Yanf M."/>
            <person name="Daum C."/>
            <person name="Ng V."/>
            <person name="Clum A."/>
            <person name="Ohm R."/>
            <person name="Martin F."/>
            <person name="Silar P."/>
            <person name="Natvig D."/>
            <person name="Lalanne C."/>
            <person name="Gautier V."/>
            <person name="Ament-Velasquez S.L."/>
            <person name="Kruys A."/>
            <person name="Hutchinson M.I."/>
            <person name="Powell A.J."/>
            <person name="Barry K."/>
            <person name="Miller A.N."/>
            <person name="Grigoriev I.V."/>
            <person name="Debuchy R."/>
            <person name="Gladieux P."/>
            <person name="Thoren M.H."/>
            <person name="Johannesson H."/>
        </authorList>
    </citation>
    <scope>NUCLEOTIDE SEQUENCE</scope>
    <source>
        <strain evidence="8">CBS 990.96</strain>
    </source>
</reference>
<dbReference type="GO" id="GO:0000307">
    <property type="term" value="C:cyclin-dependent protein kinase holoenzyme complex"/>
    <property type="evidence" value="ECO:0007669"/>
    <property type="project" value="TreeGrafter"/>
</dbReference>
<feature type="region of interest" description="Disordered" evidence="6">
    <location>
        <begin position="1"/>
        <end position="29"/>
    </location>
</feature>
<dbReference type="PROSITE" id="PS50011">
    <property type="entry name" value="PROTEIN_KINASE_DOM"/>
    <property type="match status" value="1"/>
</dbReference>
<evidence type="ECO:0000256" key="3">
    <source>
        <dbReference type="ARBA" id="ARBA00022840"/>
    </source>
</evidence>
<accession>A0AAN7H1D1</accession>
<feature type="compositionally biased region" description="Pro residues" evidence="6">
    <location>
        <begin position="60"/>
        <end position="77"/>
    </location>
</feature>
<keyword evidence="2" id="KW-0547">Nucleotide-binding</keyword>
<dbReference type="SUPFAM" id="SSF56112">
    <property type="entry name" value="Protein kinase-like (PK-like)"/>
    <property type="match status" value="1"/>
</dbReference>
<keyword evidence="8" id="KW-0808">Transferase</keyword>
<dbReference type="GO" id="GO:0010468">
    <property type="term" value="P:regulation of gene expression"/>
    <property type="evidence" value="ECO:0007669"/>
    <property type="project" value="TreeGrafter"/>
</dbReference>
<evidence type="ECO:0000256" key="5">
    <source>
        <dbReference type="ARBA" id="ARBA00048367"/>
    </source>
</evidence>
<comment type="catalytic activity">
    <reaction evidence="5">
        <text>L-seryl-[protein] + ATP = O-phospho-L-seryl-[protein] + ADP + H(+)</text>
        <dbReference type="Rhea" id="RHEA:17989"/>
        <dbReference type="Rhea" id="RHEA-COMP:9863"/>
        <dbReference type="Rhea" id="RHEA-COMP:11604"/>
        <dbReference type="ChEBI" id="CHEBI:15378"/>
        <dbReference type="ChEBI" id="CHEBI:29999"/>
        <dbReference type="ChEBI" id="CHEBI:30616"/>
        <dbReference type="ChEBI" id="CHEBI:83421"/>
        <dbReference type="ChEBI" id="CHEBI:456216"/>
        <dbReference type="EC" id="2.7.11.22"/>
    </reaction>
</comment>
<proteinExistence type="predicted"/>
<dbReference type="GO" id="GO:0030332">
    <property type="term" value="F:cyclin binding"/>
    <property type="evidence" value="ECO:0007669"/>
    <property type="project" value="TreeGrafter"/>
</dbReference>
<dbReference type="InterPro" id="IPR050108">
    <property type="entry name" value="CDK"/>
</dbReference>